<comment type="caution">
    <text evidence="1">The sequence shown here is derived from an EMBL/GenBank/DDBJ whole genome shotgun (WGS) entry which is preliminary data.</text>
</comment>
<dbReference type="AlphaFoldDB" id="A0A8J2QVB3"/>
<evidence type="ECO:0000313" key="2">
    <source>
        <dbReference type="Proteomes" id="UP000789524"/>
    </source>
</evidence>
<keyword evidence="2" id="KW-1185">Reference proteome</keyword>
<accession>A0A8J2QVB3</accession>
<sequence length="333" mass="38408">MIEIFVFHTLERIPLHTNRSRVSAVCINLSCNSCGIECAPACGTRRFRSCCFNYLRKKREDHEFTYNIEQSKIPVFSIDDPDTWSVPEYNGFKIVPNDFLSAVCINLSCNSCGIECAPACGTRRFRSCCFNYLRKKREDHEFTYNIEQSKIPVFSIDDPDTWNVPDINGFKIGPNDFLSAVCINLSCTSCGIECAPACGTRRFRSCCFNYLRKKREDHEFTYNIEQSKIPVFSIDDPDTWSVPEYNVSAVCINLSCNSCGIECAPACGTRRFRSCCFNYLRKKREDHEFTYNIEQSKIPVFPIDDPDTWSVSEINGFKIIPNDFRVENEFHRM</sequence>
<protein>
    <submittedName>
        <fullName evidence="1">(African queen) hypothetical protein</fullName>
    </submittedName>
</protein>
<dbReference type="EMBL" id="CAKASE010000066">
    <property type="protein sequence ID" value="CAG9570874.1"/>
    <property type="molecule type" value="Genomic_DNA"/>
</dbReference>
<proteinExistence type="predicted"/>
<organism evidence="1 2">
    <name type="scientific">Danaus chrysippus</name>
    <name type="common">African queen</name>
    <dbReference type="NCBI Taxonomy" id="151541"/>
    <lineage>
        <taxon>Eukaryota</taxon>
        <taxon>Metazoa</taxon>
        <taxon>Ecdysozoa</taxon>
        <taxon>Arthropoda</taxon>
        <taxon>Hexapoda</taxon>
        <taxon>Insecta</taxon>
        <taxon>Pterygota</taxon>
        <taxon>Neoptera</taxon>
        <taxon>Endopterygota</taxon>
        <taxon>Lepidoptera</taxon>
        <taxon>Glossata</taxon>
        <taxon>Ditrysia</taxon>
        <taxon>Papilionoidea</taxon>
        <taxon>Nymphalidae</taxon>
        <taxon>Danainae</taxon>
        <taxon>Danaini</taxon>
        <taxon>Danaina</taxon>
        <taxon>Danaus</taxon>
        <taxon>Anosia</taxon>
    </lineage>
</organism>
<reference evidence="1" key="1">
    <citation type="submission" date="2021-09" db="EMBL/GenBank/DDBJ databases">
        <authorList>
            <person name="Martin H S."/>
        </authorList>
    </citation>
    <scope>NUCLEOTIDE SEQUENCE</scope>
</reference>
<evidence type="ECO:0000313" key="1">
    <source>
        <dbReference type="EMBL" id="CAG9570874.1"/>
    </source>
</evidence>
<gene>
    <name evidence="1" type="ORF">DCHRY22_LOCUS9523</name>
</gene>
<dbReference type="Proteomes" id="UP000789524">
    <property type="component" value="Unassembled WGS sequence"/>
</dbReference>
<dbReference type="OrthoDB" id="8195871at2759"/>
<name>A0A8J2QVB3_9NEOP</name>